<evidence type="ECO:0000259" key="5">
    <source>
        <dbReference type="Pfam" id="PF07732"/>
    </source>
</evidence>
<evidence type="ECO:0000256" key="1">
    <source>
        <dbReference type="ARBA" id="ARBA00022723"/>
    </source>
</evidence>
<feature type="chain" id="PRO_5046524719" description="Plastocyanin-like domain-containing protein" evidence="4">
    <location>
        <begin position="40"/>
        <end position="670"/>
    </location>
</feature>
<dbReference type="InterPro" id="IPR045087">
    <property type="entry name" value="Cu-oxidase_fam"/>
</dbReference>
<keyword evidence="1" id="KW-0479">Metal-binding</keyword>
<evidence type="ECO:0000256" key="2">
    <source>
        <dbReference type="ARBA" id="ARBA00023002"/>
    </source>
</evidence>
<name>A0ABY2INC0_9MICO</name>
<dbReference type="SUPFAM" id="SSF49503">
    <property type="entry name" value="Cupredoxins"/>
    <property type="match status" value="2"/>
</dbReference>
<protein>
    <recommendedName>
        <fullName evidence="5">Plastocyanin-like domain-containing protein</fullName>
    </recommendedName>
</protein>
<dbReference type="Gene3D" id="2.60.40.420">
    <property type="entry name" value="Cupredoxins - blue copper proteins"/>
    <property type="match status" value="1"/>
</dbReference>
<keyword evidence="2" id="KW-0560">Oxidoreductase</keyword>
<comment type="caution">
    <text evidence="6">The sequence shown here is derived from an EMBL/GenBank/DDBJ whole genome shotgun (WGS) entry which is preliminary data.</text>
</comment>
<dbReference type="Proteomes" id="UP000297604">
    <property type="component" value="Unassembled WGS sequence"/>
</dbReference>
<keyword evidence="3" id="KW-0186">Copper</keyword>
<sequence length="670" mass="66452">MSHRKSMKKTVSALVTGLVAGGGLAVLVALLAPATAAQAAAAPCTAPGDLYAASGSTTLGTQSVAVWGYSATAGSSVSRPGGPTLCVNAGDTVTVTLHNQLTESTALLFQGQQMVPDRVGAAPGASTSYTFTASRPGTYLYEAGLVPNGQHQVAMGLYGALIVRPAISGQAYDATTAFDDEAVLVLSEIDPALNNAANPAAFDMRKYAPRYSLINGKAYPNTDPIPATAAGNKVLLRYVNAGSLYHSLASLGTDQKVIALDGSPLKYSRHYIAETFGPGQTADAVVTTPAATASLNRLPIYDGSLLLHNSNAAGAGGMLTFVTVPASGVAGPDTSGPATSSVAFAAGTLSATVNDTTTGGSSIAGAEYFIDTVTGTGLPMTSSGAGSVNVTASVSIPSGQHIVYVRGQDSVGNRGFFSSVLVTGGDATGPTTKSPSLAPSLTNGAGAAVIAVHATGDDTATGGSNITAAEYFIDAVGPNGSGPALAVNTAAPTASLDATIPAATVNALAEGTHVVSVHSQDAAGNWGAPVTISLVVDKTAPTTSGVSVAPTPNNGTLAFNGSPSAIRVTVATMADPIAATVNSTISSAEAFLDTVTANGSGIVVRATDAVYNSPSEAGYFEIPLATIALLADGNHTISVHAKDAAGNWGAVATTTLVIDKVKPAVSAVTV</sequence>
<evidence type="ECO:0000313" key="6">
    <source>
        <dbReference type="EMBL" id="TFC19006.1"/>
    </source>
</evidence>
<reference evidence="6 7" key="1">
    <citation type="submission" date="2019-03" db="EMBL/GenBank/DDBJ databases">
        <title>Genomics of glacier-inhabiting Cryobacterium strains.</title>
        <authorList>
            <person name="Liu Q."/>
            <person name="Xin Y.-H."/>
        </authorList>
    </citation>
    <scope>NUCLEOTIDE SEQUENCE [LARGE SCALE GENOMIC DNA]</scope>
    <source>
        <strain evidence="6 7">MDB1-5</strain>
    </source>
</reference>
<dbReference type="InterPro" id="IPR013783">
    <property type="entry name" value="Ig-like_fold"/>
</dbReference>
<dbReference type="EMBL" id="SOFS01000028">
    <property type="protein sequence ID" value="TFC19006.1"/>
    <property type="molecule type" value="Genomic_DNA"/>
</dbReference>
<proteinExistence type="predicted"/>
<dbReference type="PANTHER" id="PTHR11709:SF394">
    <property type="entry name" value="FI03373P-RELATED"/>
    <property type="match status" value="1"/>
</dbReference>
<dbReference type="Gene3D" id="2.60.40.10">
    <property type="entry name" value="Immunoglobulins"/>
    <property type="match status" value="1"/>
</dbReference>
<feature type="non-terminal residue" evidence="6">
    <location>
        <position position="670"/>
    </location>
</feature>
<dbReference type="InterPro" id="IPR008972">
    <property type="entry name" value="Cupredoxin"/>
</dbReference>
<feature type="signal peptide" evidence="4">
    <location>
        <begin position="1"/>
        <end position="39"/>
    </location>
</feature>
<evidence type="ECO:0000313" key="7">
    <source>
        <dbReference type="Proteomes" id="UP000297604"/>
    </source>
</evidence>
<accession>A0ABY2INC0</accession>
<organism evidence="6 7">
    <name type="scientific">Cryobacterium glucosi</name>
    <dbReference type="NCBI Taxonomy" id="1259175"/>
    <lineage>
        <taxon>Bacteria</taxon>
        <taxon>Bacillati</taxon>
        <taxon>Actinomycetota</taxon>
        <taxon>Actinomycetes</taxon>
        <taxon>Micrococcales</taxon>
        <taxon>Microbacteriaceae</taxon>
        <taxon>Cryobacterium</taxon>
    </lineage>
</organism>
<evidence type="ECO:0000256" key="4">
    <source>
        <dbReference type="SAM" id="SignalP"/>
    </source>
</evidence>
<feature type="domain" description="Plastocyanin-like" evidence="5">
    <location>
        <begin position="82"/>
        <end position="165"/>
    </location>
</feature>
<evidence type="ECO:0000256" key="3">
    <source>
        <dbReference type="ARBA" id="ARBA00023008"/>
    </source>
</evidence>
<gene>
    <name evidence="6" type="ORF">E3O46_12970</name>
</gene>
<dbReference type="InterPro" id="IPR011707">
    <property type="entry name" value="Cu-oxidase-like_N"/>
</dbReference>
<dbReference type="Pfam" id="PF07732">
    <property type="entry name" value="Cu-oxidase_3"/>
    <property type="match status" value="1"/>
</dbReference>
<keyword evidence="7" id="KW-1185">Reference proteome</keyword>
<keyword evidence="4" id="KW-0732">Signal</keyword>
<dbReference type="PANTHER" id="PTHR11709">
    <property type="entry name" value="MULTI-COPPER OXIDASE"/>
    <property type="match status" value="1"/>
</dbReference>